<evidence type="ECO:0000313" key="2">
    <source>
        <dbReference type="EMBL" id="KAL3417802.1"/>
    </source>
</evidence>
<gene>
    <name evidence="2" type="ORF">PVAG01_10811</name>
</gene>
<organism evidence="2 3">
    <name type="scientific">Phlyctema vagabunda</name>
    <dbReference type="NCBI Taxonomy" id="108571"/>
    <lineage>
        <taxon>Eukaryota</taxon>
        <taxon>Fungi</taxon>
        <taxon>Dikarya</taxon>
        <taxon>Ascomycota</taxon>
        <taxon>Pezizomycotina</taxon>
        <taxon>Leotiomycetes</taxon>
        <taxon>Helotiales</taxon>
        <taxon>Dermateaceae</taxon>
        <taxon>Phlyctema</taxon>
    </lineage>
</organism>
<reference evidence="2 3" key="1">
    <citation type="submission" date="2024-06" db="EMBL/GenBank/DDBJ databases">
        <title>Complete genome of Phlyctema vagabunda strain 19-DSS-EL-015.</title>
        <authorList>
            <person name="Fiorenzani C."/>
        </authorList>
    </citation>
    <scope>NUCLEOTIDE SEQUENCE [LARGE SCALE GENOMIC DNA]</scope>
    <source>
        <strain evidence="2 3">19-DSS-EL-015</strain>
    </source>
</reference>
<dbReference type="EMBL" id="JBFCZG010000010">
    <property type="protein sequence ID" value="KAL3417802.1"/>
    <property type="molecule type" value="Genomic_DNA"/>
</dbReference>
<feature type="region of interest" description="Disordered" evidence="1">
    <location>
        <begin position="86"/>
        <end position="105"/>
    </location>
</feature>
<evidence type="ECO:0000313" key="3">
    <source>
        <dbReference type="Proteomes" id="UP001629113"/>
    </source>
</evidence>
<comment type="caution">
    <text evidence="2">The sequence shown here is derived from an EMBL/GenBank/DDBJ whole genome shotgun (WGS) entry which is preliminary data.</text>
</comment>
<keyword evidence="3" id="KW-1185">Reference proteome</keyword>
<dbReference type="Proteomes" id="UP001629113">
    <property type="component" value="Unassembled WGS sequence"/>
</dbReference>
<sequence>MGGMTGDNPPAPFPDLRNIERTRLSDWWRPGVDPAAVVDGVCGGLRRKSLRMSWFGRGSDMLLPKDWILFRAALLRWAPSRQMPATESRIPTAMPGKKPARTAPAGNLSHSFSSGRLHVSFVCGEFDGVAVVSREVREDVVEEDGLVVVLRRVDVGEEEAFEVLEDRGEAF</sequence>
<accession>A0ABR4P3P5</accession>
<protein>
    <submittedName>
        <fullName evidence="2">Uncharacterized protein</fullName>
    </submittedName>
</protein>
<name>A0ABR4P3P5_9HELO</name>
<evidence type="ECO:0000256" key="1">
    <source>
        <dbReference type="SAM" id="MobiDB-lite"/>
    </source>
</evidence>
<proteinExistence type="predicted"/>